<dbReference type="EMBL" id="MU155396">
    <property type="protein sequence ID" value="KAF9474111.1"/>
    <property type="molecule type" value="Genomic_DNA"/>
</dbReference>
<keyword evidence="2" id="KW-1185">Reference proteome</keyword>
<comment type="caution">
    <text evidence="1">The sequence shown here is derived from an EMBL/GenBank/DDBJ whole genome shotgun (WGS) entry which is preliminary data.</text>
</comment>
<accession>A0A9P6CP17</accession>
<dbReference type="AlphaFoldDB" id="A0A9P6CP17"/>
<reference evidence="1" key="1">
    <citation type="submission" date="2020-11" db="EMBL/GenBank/DDBJ databases">
        <authorList>
            <consortium name="DOE Joint Genome Institute"/>
            <person name="Ahrendt S."/>
            <person name="Riley R."/>
            <person name="Andreopoulos W."/>
            <person name="Labutti K."/>
            <person name="Pangilinan J."/>
            <person name="Ruiz-Duenas F.J."/>
            <person name="Barrasa J.M."/>
            <person name="Sanchez-Garcia M."/>
            <person name="Camarero S."/>
            <person name="Miyauchi S."/>
            <person name="Serrano A."/>
            <person name="Linde D."/>
            <person name="Babiker R."/>
            <person name="Drula E."/>
            <person name="Ayuso-Fernandez I."/>
            <person name="Pacheco R."/>
            <person name="Padilla G."/>
            <person name="Ferreira P."/>
            <person name="Barriuso J."/>
            <person name="Kellner H."/>
            <person name="Castanera R."/>
            <person name="Alfaro M."/>
            <person name="Ramirez L."/>
            <person name="Pisabarro A.G."/>
            <person name="Kuo A."/>
            <person name="Tritt A."/>
            <person name="Lipzen A."/>
            <person name="He G."/>
            <person name="Yan M."/>
            <person name="Ng V."/>
            <person name="Cullen D."/>
            <person name="Martin F."/>
            <person name="Rosso M.-N."/>
            <person name="Henrissat B."/>
            <person name="Hibbett D."/>
            <person name="Martinez A.T."/>
            <person name="Grigoriev I.V."/>
        </authorList>
    </citation>
    <scope>NUCLEOTIDE SEQUENCE</scope>
    <source>
        <strain evidence="1">CIRM-BRFM 674</strain>
    </source>
</reference>
<protein>
    <submittedName>
        <fullName evidence="1">Uncharacterized protein</fullName>
    </submittedName>
</protein>
<dbReference type="OrthoDB" id="2745898at2759"/>
<proteinExistence type="predicted"/>
<sequence>MSLMPKDTPDIRLSLEMSHHLVELYFGMEIRTDFSAFNLQNIPAVQQTRTLKQLNFKLIIFRSPFVNSMDTFVSGLEKLAHKNAIESIVIGTLIGSRMDCTSRGHWKRLDDMLDQGNEELVKAFAKVAQTQFPLLSSGKSVKFKFFIGFS</sequence>
<evidence type="ECO:0000313" key="1">
    <source>
        <dbReference type="EMBL" id="KAF9474111.1"/>
    </source>
</evidence>
<name>A0A9P6CP17_9AGAR</name>
<dbReference type="Proteomes" id="UP000807469">
    <property type="component" value="Unassembled WGS sequence"/>
</dbReference>
<evidence type="ECO:0000313" key="2">
    <source>
        <dbReference type="Proteomes" id="UP000807469"/>
    </source>
</evidence>
<gene>
    <name evidence="1" type="ORF">BDN70DRAFT_936903</name>
</gene>
<organism evidence="1 2">
    <name type="scientific">Pholiota conissans</name>
    <dbReference type="NCBI Taxonomy" id="109636"/>
    <lineage>
        <taxon>Eukaryota</taxon>
        <taxon>Fungi</taxon>
        <taxon>Dikarya</taxon>
        <taxon>Basidiomycota</taxon>
        <taxon>Agaricomycotina</taxon>
        <taxon>Agaricomycetes</taxon>
        <taxon>Agaricomycetidae</taxon>
        <taxon>Agaricales</taxon>
        <taxon>Agaricineae</taxon>
        <taxon>Strophariaceae</taxon>
        <taxon>Pholiota</taxon>
    </lineage>
</organism>